<dbReference type="InterPro" id="IPR036259">
    <property type="entry name" value="MFS_trans_sf"/>
</dbReference>
<dbReference type="Gene3D" id="1.20.1720.10">
    <property type="entry name" value="Multidrug resistance protein D"/>
    <property type="match status" value="1"/>
</dbReference>
<evidence type="ECO:0000256" key="2">
    <source>
        <dbReference type="ARBA" id="ARBA00006236"/>
    </source>
</evidence>
<dbReference type="GO" id="GO:0005886">
    <property type="term" value="C:plasma membrane"/>
    <property type="evidence" value="ECO:0007669"/>
    <property type="project" value="UniProtKB-SubCell"/>
</dbReference>
<keyword evidence="7 8" id="KW-0472">Membrane</keyword>
<dbReference type="PANTHER" id="PTHR23502">
    <property type="entry name" value="MAJOR FACILITATOR SUPERFAMILY"/>
    <property type="match status" value="1"/>
</dbReference>
<feature type="transmembrane region" description="Helical" evidence="8">
    <location>
        <begin position="141"/>
        <end position="163"/>
    </location>
</feature>
<comment type="caution">
    <text evidence="10">The sequence shown here is derived from an EMBL/GenBank/DDBJ whole genome shotgun (WGS) entry which is preliminary data.</text>
</comment>
<feature type="transmembrane region" description="Helical" evidence="8">
    <location>
        <begin position="169"/>
        <end position="192"/>
    </location>
</feature>
<evidence type="ECO:0000256" key="5">
    <source>
        <dbReference type="ARBA" id="ARBA00022692"/>
    </source>
</evidence>
<dbReference type="PROSITE" id="PS50850">
    <property type="entry name" value="MFS"/>
    <property type="match status" value="1"/>
</dbReference>
<feature type="transmembrane region" description="Helical" evidence="8">
    <location>
        <begin position="107"/>
        <end position="129"/>
    </location>
</feature>
<feature type="transmembrane region" description="Helical" evidence="8">
    <location>
        <begin position="51"/>
        <end position="71"/>
    </location>
</feature>
<dbReference type="NCBIfam" id="TIGR00710">
    <property type="entry name" value="efflux_Bcr_CflA"/>
    <property type="match status" value="1"/>
</dbReference>
<dbReference type="Proteomes" id="UP000295122">
    <property type="component" value="Unassembled WGS sequence"/>
</dbReference>
<keyword evidence="11" id="KW-1185">Reference proteome</keyword>
<dbReference type="GO" id="GO:0042910">
    <property type="term" value="F:xenobiotic transmembrane transporter activity"/>
    <property type="evidence" value="ECO:0007669"/>
    <property type="project" value="InterPro"/>
</dbReference>
<sequence>MSFQSFIHPERRRSVPPFPLLIAVTMSGTVALHIFIPALSTAGRELGASPATAQLTITLYLVGLAIGQLVYGPLSDRFGRRPVLLGSLVAYFLGMLLAIPAESIGALIVARVLQSLGACGALVLGRAMVRDISNETDAAKRLAVLITCMTLTPTLAPGLGGLIEAWLGWRAIFVVLAFVVGSLLLLAVALIPETNRNPVSGRGVGFVLGGFARLLRSAKFRRYLLAGSCAGTSLYAFLSAAPFLYIELLHRSPQEVGLFCVVVSVGLAAGAMAVRVLIGRMEIRHGARLGNGICVLAALLLMAAHFAGMVSVGTLTGTMLIYAFGAGLGGPNAVAGAMSVDPAAAGSASGLYGFCQMALGALATLAVGLWYDGTALPLSVVLTSVSVASAIALQRL</sequence>
<reference evidence="10 11" key="1">
    <citation type="submission" date="2019-03" db="EMBL/GenBank/DDBJ databases">
        <title>Genomic Encyclopedia of Type Strains, Phase IV (KMG-IV): sequencing the most valuable type-strain genomes for metagenomic binning, comparative biology and taxonomic classification.</title>
        <authorList>
            <person name="Goeker M."/>
        </authorList>
    </citation>
    <scope>NUCLEOTIDE SEQUENCE [LARGE SCALE GENOMIC DNA]</scope>
    <source>
        <strain evidence="10 11">DSM 25903</strain>
    </source>
</reference>
<feature type="transmembrane region" description="Helical" evidence="8">
    <location>
        <begin position="83"/>
        <end position="101"/>
    </location>
</feature>
<dbReference type="GO" id="GO:1990961">
    <property type="term" value="P:xenobiotic detoxification by transmembrane export across the plasma membrane"/>
    <property type="evidence" value="ECO:0007669"/>
    <property type="project" value="InterPro"/>
</dbReference>
<dbReference type="InterPro" id="IPR020846">
    <property type="entry name" value="MFS_dom"/>
</dbReference>
<evidence type="ECO:0000256" key="7">
    <source>
        <dbReference type="ARBA" id="ARBA00023136"/>
    </source>
</evidence>
<keyword evidence="3 8" id="KW-0813">Transport</keyword>
<name>A0A4R7BNM3_9HYPH</name>
<dbReference type="Pfam" id="PF07690">
    <property type="entry name" value="MFS_1"/>
    <property type="match status" value="1"/>
</dbReference>
<evidence type="ECO:0000256" key="4">
    <source>
        <dbReference type="ARBA" id="ARBA00022475"/>
    </source>
</evidence>
<dbReference type="CDD" id="cd17320">
    <property type="entry name" value="MFS_MdfA_MDR_like"/>
    <property type="match status" value="1"/>
</dbReference>
<feature type="transmembrane region" description="Helical" evidence="8">
    <location>
        <begin position="256"/>
        <end position="277"/>
    </location>
</feature>
<gene>
    <name evidence="10" type="ORF">EV668_4194</name>
</gene>
<feature type="transmembrane region" description="Helical" evidence="8">
    <location>
        <begin position="350"/>
        <end position="370"/>
    </location>
</feature>
<feature type="transmembrane region" description="Helical" evidence="8">
    <location>
        <begin position="223"/>
        <end position="244"/>
    </location>
</feature>
<feature type="transmembrane region" description="Helical" evidence="8">
    <location>
        <begin position="20"/>
        <end position="39"/>
    </location>
</feature>
<evidence type="ECO:0000256" key="3">
    <source>
        <dbReference type="ARBA" id="ARBA00022448"/>
    </source>
</evidence>
<protein>
    <recommendedName>
        <fullName evidence="8">Bcr/CflA family efflux transporter</fullName>
    </recommendedName>
</protein>
<dbReference type="AlphaFoldDB" id="A0A4R7BNM3"/>
<organism evidence="10 11">
    <name type="scientific">Enterovirga rhinocerotis</name>
    <dbReference type="NCBI Taxonomy" id="1339210"/>
    <lineage>
        <taxon>Bacteria</taxon>
        <taxon>Pseudomonadati</taxon>
        <taxon>Pseudomonadota</taxon>
        <taxon>Alphaproteobacteria</taxon>
        <taxon>Hyphomicrobiales</taxon>
        <taxon>Methylobacteriaceae</taxon>
        <taxon>Enterovirga</taxon>
    </lineage>
</organism>
<dbReference type="PANTHER" id="PTHR23502:SF132">
    <property type="entry name" value="POLYAMINE TRANSPORTER 2-RELATED"/>
    <property type="match status" value="1"/>
</dbReference>
<accession>A0A4R7BNM3</accession>
<comment type="similarity">
    <text evidence="2 8">Belongs to the major facilitator superfamily. Bcr/CmlA family.</text>
</comment>
<feature type="transmembrane region" description="Helical" evidence="8">
    <location>
        <begin position="319"/>
        <end position="338"/>
    </location>
</feature>
<evidence type="ECO:0000259" key="9">
    <source>
        <dbReference type="PROSITE" id="PS50850"/>
    </source>
</evidence>
<keyword evidence="4" id="KW-1003">Cell membrane</keyword>
<comment type="subcellular location">
    <subcellularLocation>
        <location evidence="8">Cell inner membrane</location>
        <topology evidence="8">Multi-pass membrane protein</topology>
    </subcellularLocation>
    <subcellularLocation>
        <location evidence="1">Cell membrane</location>
        <topology evidence="1">Multi-pass membrane protein</topology>
    </subcellularLocation>
</comment>
<proteinExistence type="inferred from homology"/>
<evidence type="ECO:0000313" key="10">
    <source>
        <dbReference type="EMBL" id="TDR87114.1"/>
    </source>
</evidence>
<dbReference type="SUPFAM" id="SSF103473">
    <property type="entry name" value="MFS general substrate transporter"/>
    <property type="match status" value="1"/>
</dbReference>
<evidence type="ECO:0000256" key="1">
    <source>
        <dbReference type="ARBA" id="ARBA00004651"/>
    </source>
</evidence>
<feature type="transmembrane region" description="Helical" evidence="8">
    <location>
        <begin position="376"/>
        <end position="393"/>
    </location>
</feature>
<evidence type="ECO:0000313" key="11">
    <source>
        <dbReference type="Proteomes" id="UP000295122"/>
    </source>
</evidence>
<keyword evidence="8" id="KW-0997">Cell inner membrane</keyword>
<feature type="domain" description="Major facilitator superfamily (MFS) profile" evidence="9">
    <location>
        <begin position="16"/>
        <end position="396"/>
    </location>
</feature>
<evidence type="ECO:0000256" key="6">
    <source>
        <dbReference type="ARBA" id="ARBA00022989"/>
    </source>
</evidence>
<dbReference type="InterPro" id="IPR011701">
    <property type="entry name" value="MFS"/>
</dbReference>
<keyword evidence="5 8" id="KW-0812">Transmembrane</keyword>
<feature type="transmembrane region" description="Helical" evidence="8">
    <location>
        <begin position="289"/>
        <end position="307"/>
    </location>
</feature>
<dbReference type="InterPro" id="IPR004812">
    <property type="entry name" value="Efflux_drug-R_Bcr/CmlA"/>
</dbReference>
<evidence type="ECO:0000256" key="8">
    <source>
        <dbReference type="RuleBase" id="RU365088"/>
    </source>
</evidence>
<keyword evidence="6 8" id="KW-1133">Transmembrane helix</keyword>
<dbReference type="EMBL" id="SNZR01000016">
    <property type="protein sequence ID" value="TDR87114.1"/>
    <property type="molecule type" value="Genomic_DNA"/>
</dbReference>